<dbReference type="OrthoDB" id="4506073at2759"/>
<proteinExistence type="predicted"/>
<dbReference type="RefSeq" id="XP_040702889.1">
    <property type="nucleotide sequence ID" value="XM_040852222.1"/>
</dbReference>
<feature type="compositionally biased region" description="Low complexity" evidence="1">
    <location>
        <begin position="51"/>
        <end position="60"/>
    </location>
</feature>
<organism evidence="2 3">
    <name type="scientific">Aspergillus sydowii CBS 593.65</name>
    <dbReference type="NCBI Taxonomy" id="1036612"/>
    <lineage>
        <taxon>Eukaryota</taxon>
        <taxon>Fungi</taxon>
        <taxon>Dikarya</taxon>
        <taxon>Ascomycota</taxon>
        <taxon>Pezizomycotina</taxon>
        <taxon>Eurotiomycetes</taxon>
        <taxon>Eurotiomycetidae</taxon>
        <taxon>Eurotiales</taxon>
        <taxon>Aspergillaceae</taxon>
        <taxon>Aspergillus</taxon>
        <taxon>Aspergillus subgen. Nidulantes</taxon>
    </lineage>
</organism>
<keyword evidence="3" id="KW-1185">Reference proteome</keyword>
<dbReference type="Proteomes" id="UP000184356">
    <property type="component" value="Unassembled WGS sequence"/>
</dbReference>
<dbReference type="GeneID" id="63768295"/>
<reference evidence="3" key="1">
    <citation type="journal article" date="2017" name="Genome Biol.">
        <title>Comparative genomics reveals high biological diversity and specific adaptations in the industrially and medically important fungal genus Aspergillus.</title>
        <authorList>
            <person name="de Vries R.P."/>
            <person name="Riley R."/>
            <person name="Wiebenga A."/>
            <person name="Aguilar-Osorio G."/>
            <person name="Amillis S."/>
            <person name="Uchima C.A."/>
            <person name="Anderluh G."/>
            <person name="Asadollahi M."/>
            <person name="Askin M."/>
            <person name="Barry K."/>
            <person name="Battaglia E."/>
            <person name="Bayram O."/>
            <person name="Benocci T."/>
            <person name="Braus-Stromeyer S.A."/>
            <person name="Caldana C."/>
            <person name="Canovas D."/>
            <person name="Cerqueira G.C."/>
            <person name="Chen F."/>
            <person name="Chen W."/>
            <person name="Choi C."/>
            <person name="Clum A."/>
            <person name="Dos Santos R.A."/>
            <person name="Damasio A.R."/>
            <person name="Diallinas G."/>
            <person name="Emri T."/>
            <person name="Fekete E."/>
            <person name="Flipphi M."/>
            <person name="Freyberg S."/>
            <person name="Gallo A."/>
            <person name="Gournas C."/>
            <person name="Habgood R."/>
            <person name="Hainaut M."/>
            <person name="Harispe M.L."/>
            <person name="Henrissat B."/>
            <person name="Hilden K.S."/>
            <person name="Hope R."/>
            <person name="Hossain A."/>
            <person name="Karabika E."/>
            <person name="Karaffa L."/>
            <person name="Karanyi Z."/>
            <person name="Krasevec N."/>
            <person name="Kuo A."/>
            <person name="Kusch H."/>
            <person name="LaButti K."/>
            <person name="Lagendijk E.L."/>
            <person name="Lapidus A."/>
            <person name="Levasseur A."/>
            <person name="Lindquist E."/>
            <person name="Lipzen A."/>
            <person name="Logrieco A.F."/>
            <person name="MacCabe A."/>
            <person name="Maekelae M.R."/>
            <person name="Malavazi I."/>
            <person name="Melin P."/>
            <person name="Meyer V."/>
            <person name="Mielnichuk N."/>
            <person name="Miskei M."/>
            <person name="Molnar A.P."/>
            <person name="Mule G."/>
            <person name="Ngan C.Y."/>
            <person name="Orejas M."/>
            <person name="Orosz E."/>
            <person name="Ouedraogo J.P."/>
            <person name="Overkamp K.M."/>
            <person name="Park H.-S."/>
            <person name="Perrone G."/>
            <person name="Piumi F."/>
            <person name="Punt P.J."/>
            <person name="Ram A.F."/>
            <person name="Ramon A."/>
            <person name="Rauscher S."/>
            <person name="Record E."/>
            <person name="Riano-Pachon D.M."/>
            <person name="Robert V."/>
            <person name="Roehrig J."/>
            <person name="Ruller R."/>
            <person name="Salamov A."/>
            <person name="Salih N.S."/>
            <person name="Samson R.A."/>
            <person name="Sandor E."/>
            <person name="Sanguinetti M."/>
            <person name="Schuetze T."/>
            <person name="Sepcic K."/>
            <person name="Shelest E."/>
            <person name="Sherlock G."/>
            <person name="Sophianopoulou V."/>
            <person name="Squina F.M."/>
            <person name="Sun H."/>
            <person name="Susca A."/>
            <person name="Todd R.B."/>
            <person name="Tsang A."/>
            <person name="Unkles S.E."/>
            <person name="van de Wiele N."/>
            <person name="van Rossen-Uffink D."/>
            <person name="Oliveira J.V."/>
            <person name="Vesth T.C."/>
            <person name="Visser J."/>
            <person name="Yu J.-H."/>
            <person name="Zhou M."/>
            <person name="Andersen M.R."/>
            <person name="Archer D.B."/>
            <person name="Baker S.E."/>
            <person name="Benoit I."/>
            <person name="Brakhage A.A."/>
            <person name="Braus G.H."/>
            <person name="Fischer R."/>
            <person name="Frisvad J.C."/>
            <person name="Goldman G.H."/>
            <person name="Houbraken J."/>
            <person name="Oakley B."/>
            <person name="Pocsi I."/>
            <person name="Scazzocchio C."/>
            <person name="Seiboth B."/>
            <person name="vanKuyk P.A."/>
            <person name="Wortman J."/>
            <person name="Dyer P.S."/>
            <person name="Grigoriev I.V."/>
        </authorList>
    </citation>
    <scope>NUCLEOTIDE SEQUENCE [LARGE SCALE GENOMIC DNA]</scope>
    <source>
        <strain evidence="3">CBS 593.65</strain>
    </source>
</reference>
<evidence type="ECO:0000256" key="1">
    <source>
        <dbReference type="SAM" id="MobiDB-lite"/>
    </source>
</evidence>
<protein>
    <submittedName>
        <fullName evidence="2">Uncharacterized protein</fullName>
    </submittedName>
</protein>
<feature type="region of interest" description="Disordered" evidence="1">
    <location>
        <begin position="47"/>
        <end position="174"/>
    </location>
</feature>
<evidence type="ECO:0000313" key="3">
    <source>
        <dbReference type="Proteomes" id="UP000184356"/>
    </source>
</evidence>
<sequence length="222" mass="24534">MDPSPPPTLPSLRRSLNMIDINKTPIPAISRASPPPDTTIAEFFVSLAQKSPPRLSDSPSTTPPSSSPPTPNIRERHKPVKLLIKPIDAGLPNDPEISPLDLGPTCSRSVRSACPSPSPTLGRNPDLAFHDGLSDEETATSTSRIVTENKWHAQGQRRRKTRVTSPSTETFFSEPGISDFEELSIERKGRDMELKAKNQRKSWRVSNNFSLAKRNSKGAWHR</sequence>
<name>A0A1L9TIG2_9EURO</name>
<evidence type="ECO:0000313" key="2">
    <source>
        <dbReference type="EMBL" id="OJJ59083.1"/>
    </source>
</evidence>
<accession>A0A1L9TIG2</accession>
<feature type="compositionally biased region" description="Pro residues" evidence="1">
    <location>
        <begin position="61"/>
        <end position="71"/>
    </location>
</feature>
<gene>
    <name evidence="2" type="ORF">ASPSYDRAFT_89802</name>
</gene>
<dbReference type="VEuPathDB" id="FungiDB:ASPSYDRAFT_89802"/>
<dbReference type="AlphaFoldDB" id="A0A1L9TIG2"/>
<dbReference type="EMBL" id="KV878586">
    <property type="protein sequence ID" value="OJJ59083.1"/>
    <property type="molecule type" value="Genomic_DNA"/>
</dbReference>